<evidence type="ECO:0000259" key="1">
    <source>
        <dbReference type="PROSITE" id="PS50011"/>
    </source>
</evidence>
<feature type="non-terminal residue" evidence="2">
    <location>
        <position position="100"/>
    </location>
</feature>
<dbReference type="InterPro" id="IPR011009">
    <property type="entry name" value="Kinase-like_dom_sf"/>
</dbReference>
<protein>
    <submittedName>
        <fullName evidence="2">14125_t:CDS:1</fullName>
    </submittedName>
</protein>
<accession>A0A9W4T5Z9</accession>
<evidence type="ECO:0000313" key="2">
    <source>
        <dbReference type="EMBL" id="CAI2191622.1"/>
    </source>
</evidence>
<proteinExistence type="predicted"/>
<dbReference type="SUPFAM" id="SSF56112">
    <property type="entry name" value="Protein kinase-like (PK-like)"/>
    <property type="match status" value="1"/>
</dbReference>
<dbReference type="OrthoDB" id="10261027at2759"/>
<comment type="caution">
    <text evidence="2">The sequence shown here is derived from an EMBL/GenBank/DDBJ whole genome shotgun (WGS) entry which is preliminary data.</text>
</comment>
<reference evidence="2" key="1">
    <citation type="submission" date="2022-08" db="EMBL/GenBank/DDBJ databases">
        <authorList>
            <person name="Kallberg Y."/>
            <person name="Tangrot J."/>
            <person name="Rosling A."/>
        </authorList>
    </citation>
    <scope>NUCLEOTIDE SEQUENCE</scope>
    <source>
        <strain evidence="2">Wild A</strain>
    </source>
</reference>
<dbReference type="GO" id="GO:0005524">
    <property type="term" value="F:ATP binding"/>
    <property type="evidence" value="ECO:0007669"/>
    <property type="project" value="InterPro"/>
</dbReference>
<keyword evidence="3" id="KW-1185">Reference proteome</keyword>
<dbReference type="Proteomes" id="UP001153678">
    <property type="component" value="Unassembled WGS sequence"/>
</dbReference>
<dbReference type="AlphaFoldDB" id="A0A9W4T5Z9"/>
<gene>
    <name evidence="2" type="ORF">FWILDA_LOCUS15163</name>
</gene>
<dbReference type="Gene3D" id="1.10.510.10">
    <property type="entry name" value="Transferase(Phosphotransferase) domain 1"/>
    <property type="match status" value="1"/>
</dbReference>
<dbReference type="InterPro" id="IPR000719">
    <property type="entry name" value="Prot_kinase_dom"/>
</dbReference>
<feature type="domain" description="Protein kinase" evidence="1">
    <location>
        <begin position="1"/>
        <end position="100"/>
    </location>
</feature>
<dbReference type="GO" id="GO:0004672">
    <property type="term" value="F:protein kinase activity"/>
    <property type="evidence" value="ECO:0007669"/>
    <property type="project" value="InterPro"/>
</dbReference>
<dbReference type="Pfam" id="PF00069">
    <property type="entry name" value="Pkinase"/>
    <property type="match status" value="1"/>
</dbReference>
<organism evidence="2 3">
    <name type="scientific">Funneliformis geosporum</name>
    <dbReference type="NCBI Taxonomy" id="1117311"/>
    <lineage>
        <taxon>Eukaryota</taxon>
        <taxon>Fungi</taxon>
        <taxon>Fungi incertae sedis</taxon>
        <taxon>Mucoromycota</taxon>
        <taxon>Glomeromycotina</taxon>
        <taxon>Glomeromycetes</taxon>
        <taxon>Glomerales</taxon>
        <taxon>Glomeraceae</taxon>
        <taxon>Funneliformis</taxon>
    </lineage>
</organism>
<dbReference type="EMBL" id="CAMKVN010007566">
    <property type="protein sequence ID" value="CAI2191622.1"/>
    <property type="molecule type" value="Genomic_DNA"/>
</dbReference>
<sequence length="100" mass="11666">MINTHLHSSCLCLHEEEIVHRDLHSGNILIRHGMIKLADFELVTNQTRVFDVIPYIDPKRFSGQRGNDTVVLLPFYAEVEDYDIYLAIYIAQRKRESIIP</sequence>
<dbReference type="PROSITE" id="PS50011">
    <property type="entry name" value="PROTEIN_KINASE_DOM"/>
    <property type="match status" value="1"/>
</dbReference>
<name>A0A9W4T5Z9_9GLOM</name>
<evidence type="ECO:0000313" key="3">
    <source>
        <dbReference type="Proteomes" id="UP001153678"/>
    </source>
</evidence>